<dbReference type="EMBL" id="RBXO01000001">
    <property type="protein sequence ID" value="RKT54404.1"/>
    <property type="molecule type" value="Genomic_DNA"/>
</dbReference>
<evidence type="ECO:0000313" key="2">
    <source>
        <dbReference type="EMBL" id="RKT54404.1"/>
    </source>
</evidence>
<sequence>MPPEYPRSPAYAGAPVEPLDRARTDARHGGIRPIGVAWNGYVYGMAEHEEAPLNPDPPHSPGTPEPPDLDVDPEQFMSEEEQAARRDTADEPPEPS</sequence>
<feature type="region of interest" description="Disordered" evidence="1">
    <location>
        <begin position="1"/>
        <end position="33"/>
    </location>
</feature>
<evidence type="ECO:0000313" key="3">
    <source>
        <dbReference type="Proteomes" id="UP000282084"/>
    </source>
</evidence>
<evidence type="ECO:0000256" key="1">
    <source>
        <dbReference type="SAM" id="MobiDB-lite"/>
    </source>
</evidence>
<keyword evidence="3" id="KW-1185">Reference proteome</keyword>
<accession>A0A495VYX7</accession>
<name>A0A495VYX7_9PSEU</name>
<gene>
    <name evidence="2" type="ORF">C8E97_3024</name>
</gene>
<feature type="compositionally biased region" description="Basic and acidic residues" evidence="1">
    <location>
        <begin position="18"/>
        <end position="28"/>
    </location>
</feature>
<feature type="region of interest" description="Disordered" evidence="1">
    <location>
        <begin position="48"/>
        <end position="96"/>
    </location>
</feature>
<dbReference type="Proteomes" id="UP000282084">
    <property type="component" value="Unassembled WGS sequence"/>
</dbReference>
<proteinExistence type="predicted"/>
<reference evidence="2 3" key="1">
    <citation type="submission" date="2018-10" db="EMBL/GenBank/DDBJ databases">
        <title>Sequencing the genomes of 1000 actinobacteria strains.</title>
        <authorList>
            <person name="Klenk H.-P."/>
        </authorList>
    </citation>
    <scope>NUCLEOTIDE SEQUENCE [LARGE SCALE GENOMIC DNA]</scope>
    <source>
        <strain evidence="2 3">DSM 43800</strain>
    </source>
</reference>
<feature type="compositionally biased region" description="Pro residues" evidence="1">
    <location>
        <begin position="54"/>
        <end position="66"/>
    </location>
</feature>
<comment type="caution">
    <text evidence="2">The sequence shown here is derived from an EMBL/GenBank/DDBJ whole genome shotgun (WGS) entry which is preliminary data.</text>
</comment>
<feature type="compositionally biased region" description="Acidic residues" evidence="1">
    <location>
        <begin position="67"/>
        <end position="81"/>
    </location>
</feature>
<organism evidence="2 3">
    <name type="scientific">Saccharothrix australiensis</name>
    <dbReference type="NCBI Taxonomy" id="2072"/>
    <lineage>
        <taxon>Bacteria</taxon>
        <taxon>Bacillati</taxon>
        <taxon>Actinomycetota</taxon>
        <taxon>Actinomycetes</taxon>
        <taxon>Pseudonocardiales</taxon>
        <taxon>Pseudonocardiaceae</taxon>
        <taxon>Saccharothrix</taxon>
    </lineage>
</organism>
<dbReference type="AlphaFoldDB" id="A0A495VYX7"/>
<protein>
    <submittedName>
        <fullName evidence="2">Uncharacterized protein</fullName>
    </submittedName>
</protein>